<dbReference type="GeneTree" id="ENSGT00940000162329"/>
<dbReference type="AlphaFoldDB" id="A0A8D0B100"/>
<reference evidence="7" key="2">
    <citation type="submission" date="2025-09" db="UniProtKB">
        <authorList>
            <consortium name="Ensembl"/>
        </authorList>
    </citation>
    <scope>IDENTIFICATION</scope>
</reference>
<reference evidence="7" key="1">
    <citation type="submission" date="2025-08" db="UniProtKB">
        <authorList>
            <consortium name="Ensembl"/>
        </authorList>
    </citation>
    <scope>IDENTIFICATION</scope>
</reference>
<comment type="subcellular location">
    <subcellularLocation>
        <location evidence="1">Membrane</location>
        <topology evidence="1">Multi-pass membrane protein</topology>
    </subcellularLocation>
</comment>
<dbReference type="GO" id="GO:0005886">
    <property type="term" value="C:plasma membrane"/>
    <property type="evidence" value="ECO:0007669"/>
    <property type="project" value="TreeGrafter"/>
</dbReference>
<evidence type="ECO:0000256" key="3">
    <source>
        <dbReference type="ARBA" id="ARBA00022692"/>
    </source>
</evidence>
<evidence type="ECO:0000256" key="5">
    <source>
        <dbReference type="ARBA" id="ARBA00023136"/>
    </source>
</evidence>
<name>A0A8D0B100_SALMN</name>
<feature type="transmembrane region" description="Helical" evidence="6">
    <location>
        <begin position="176"/>
        <end position="199"/>
    </location>
</feature>
<feature type="transmembrane region" description="Helical" evidence="6">
    <location>
        <begin position="72"/>
        <end position="93"/>
    </location>
</feature>
<feature type="transmembrane region" description="Helical" evidence="6">
    <location>
        <begin position="105"/>
        <end position="125"/>
    </location>
</feature>
<keyword evidence="8" id="KW-1185">Reference proteome</keyword>
<dbReference type="PANTHER" id="PTHR23320:SF155">
    <property type="entry name" value="MEMBRANE-SPANNING 4-DOMAINS SUBFAMILY A MEMBER 8"/>
    <property type="match status" value="1"/>
</dbReference>
<evidence type="ECO:0000256" key="4">
    <source>
        <dbReference type="ARBA" id="ARBA00022989"/>
    </source>
</evidence>
<protein>
    <submittedName>
        <fullName evidence="7">Uncharacterized protein</fullName>
    </submittedName>
</protein>
<keyword evidence="5 6" id="KW-0472">Membrane</keyword>
<evidence type="ECO:0000256" key="2">
    <source>
        <dbReference type="ARBA" id="ARBA00009565"/>
    </source>
</evidence>
<dbReference type="Ensembl" id="ENSSMRT00000002161.1">
    <property type="protein sequence ID" value="ENSSMRP00000001799.1"/>
    <property type="gene ID" value="ENSSMRG00000001568.1"/>
</dbReference>
<evidence type="ECO:0000256" key="1">
    <source>
        <dbReference type="ARBA" id="ARBA00004141"/>
    </source>
</evidence>
<keyword evidence="4 6" id="KW-1133">Transmembrane helix</keyword>
<organism evidence="7 8">
    <name type="scientific">Salvator merianae</name>
    <name type="common">Argentine black and white tegu</name>
    <name type="synonym">Tupinambis merianae</name>
    <dbReference type="NCBI Taxonomy" id="96440"/>
    <lineage>
        <taxon>Eukaryota</taxon>
        <taxon>Metazoa</taxon>
        <taxon>Chordata</taxon>
        <taxon>Craniata</taxon>
        <taxon>Vertebrata</taxon>
        <taxon>Euteleostomi</taxon>
        <taxon>Lepidosauria</taxon>
        <taxon>Squamata</taxon>
        <taxon>Bifurcata</taxon>
        <taxon>Unidentata</taxon>
        <taxon>Episquamata</taxon>
        <taxon>Laterata</taxon>
        <taxon>Teiioidea</taxon>
        <taxon>Teiidae</taxon>
        <taxon>Salvator</taxon>
    </lineage>
</organism>
<evidence type="ECO:0000313" key="7">
    <source>
        <dbReference type="Ensembl" id="ENSSMRP00000001799.1"/>
    </source>
</evidence>
<dbReference type="OMA" id="YCTTNIR"/>
<evidence type="ECO:0000313" key="8">
    <source>
        <dbReference type="Proteomes" id="UP000694421"/>
    </source>
</evidence>
<feature type="transmembrane region" description="Helical" evidence="6">
    <location>
        <begin position="137"/>
        <end position="156"/>
    </location>
</feature>
<dbReference type="Proteomes" id="UP000694421">
    <property type="component" value="Unplaced"/>
</dbReference>
<accession>A0A8D0B100</accession>
<dbReference type="InterPro" id="IPR007237">
    <property type="entry name" value="CD20-like"/>
</dbReference>
<proteinExistence type="inferred from homology"/>
<dbReference type="PANTHER" id="PTHR23320">
    <property type="entry name" value="MEMBRANE-SPANNING 4-DOMAINS SUBFAMILY A MS4A -RELATED"/>
    <property type="match status" value="1"/>
</dbReference>
<sequence length="248" mass="26646">MATDPTRTPNGIMLFIPLNGDNIIQQGEVNLENVKCFVQYGNQQPGNPTDSPQENPQKGSLAKYMKKEGKTLGAIQIMIGLIHLGFGVLPAILGGSYIPLAFLKNYPIVGGLLFIASGSVSVSAAKKLNTCLERCSVGMNITSAIASLSGIVLYAVELAVNQSISQIYLTSSEYPYRTGSIGTGLCATLLIFTSMEFIITVMVAHYGCRANCCTRDPAITYVPFSVMSNKITNAEDSRRPPAYNETTE</sequence>
<evidence type="ECO:0000256" key="6">
    <source>
        <dbReference type="SAM" id="Phobius"/>
    </source>
</evidence>
<keyword evidence="3 6" id="KW-0812">Transmembrane</keyword>
<dbReference type="GO" id="GO:0007166">
    <property type="term" value="P:cell surface receptor signaling pathway"/>
    <property type="evidence" value="ECO:0007669"/>
    <property type="project" value="TreeGrafter"/>
</dbReference>
<comment type="similarity">
    <text evidence="2">Belongs to the MS4A family.</text>
</comment>
<dbReference type="InterPro" id="IPR030417">
    <property type="entry name" value="MS4A"/>
</dbReference>
<dbReference type="Pfam" id="PF04103">
    <property type="entry name" value="CD20"/>
    <property type="match status" value="1"/>
</dbReference>